<dbReference type="PANTHER" id="PTHR34384:SF5">
    <property type="entry name" value="L-2,3-DIAMINOPROPANOATE--CITRATE LIGASE"/>
    <property type="match status" value="1"/>
</dbReference>
<dbReference type="Proteomes" id="UP000615796">
    <property type="component" value="Unassembled WGS sequence"/>
</dbReference>
<evidence type="ECO:0000259" key="2">
    <source>
        <dbReference type="Pfam" id="PF04183"/>
    </source>
</evidence>
<evidence type="ECO:0000259" key="3">
    <source>
        <dbReference type="Pfam" id="PF06276"/>
    </source>
</evidence>
<sequence length="598" mass="67504">MYRNKVQVNLDKSYDWLHSNEPSIACFLNSLARESRTVQLLSCEGDKPVYRLPLANSNAITIPLSYFSSLGSHEYCFPALLHTQGSIKALSIEQLIEYIVNEPALVGSISETQKTIFIKRVLESHHNTLQAVENSPYQQQLFTGKLNFKTAEQGLLIGHSFHPAPKSREQFSLNDAKLYSPEFGGQFKLFWLSVEQSLLTHGSSADVDFNQRFAVLIAHEPRLVEALQSAQQQGHGLLPVHPWQWHVMTENPSIKGYIATKQIQNLGQLGATWYPTSSTRSLYAPGLPYMLKFSLSVKLTNSIRNLSLKEVIRGTRLNDLFQQPQLSQQLGNGRGFQLMQEPAYIGLKDLNDKIIDESLVAFRDNPLMDNSAEEAVVLATLTQQNPYGGSSLVAARIQYYATQQNLSVHQAASLWFDAYCHHAVVPLFHIQANFGVVFLAHQQNIVMQLDQGLPVGMYYRDCQGTGYTDLAFKLFGEQLSTQKEALENYWNQDKVRRYFAYYLIINSTFNLISAICANVDIEESELIEILYHNLNALLQSGVKDDLCLRYVLSSDALCCKGNFFCYLQNVNENSIPDPAVIYFDLPNPLARIEEIAHV</sequence>
<dbReference type="AlphaFoldDB" id="A0A9X0UNR5"/>
<dbReference type="Gene3D" id="1.10.510.40">
    <property type="match status" value="1"/>
</dbReference>
<dbReference type="RefSeq" id="WP_187026768.1">
    <property type="nucleotide sequence ID" value="NZ_JACRUP010000011.1"/>
</dbReference>
<feature type="domain" description="Aerobactin siderophore biosynthesis IucA/IucC-like C-terminal" evidence="3">
    <location>
        <begin position="413"/>
        <end position="573"/>
    </location>
</feature>
<proteinExistence type="inferred from homology"/>
<dbReference type="GO" id="GO:0016881">
    <property type="term" value="F:acid-amino acid ligase activity"/>
    <property type="evidence" value="ECO:0007669"/>
    <property type="project" value="UniProtKB-ARBA"/>
</dbReference>
<organism evidence="4 5">
    <name type="scientific">Vibrio metschnikovii</name>
    <dbReference type="NCBI Taxonomy" id="28172"/>
    <lineage>
        <taxon>Bacteria</taxon>
        <taxon>Pseudomonadati</taxon>
        <taxon>Pseudomonadota</taxon>
        <taxon>Gammaproteobacteria</taxon>
        <taxon>Vibrionales</taxon>
        <taxon>Vibrionaceae</taxon>
        <taxon>Vibrio</taxon>
    </lineage>
</organism>
<dbReference type="InterPro" id="IPR007310">
    <property type="entry name" value="Aerobactin_biosyn_IucA/IucC_N"/>
</dbReference>
<accession>A0A9X0UNR5</accession>
<evidence type="ECO:0000313" key="4">
    <source>
        <dbReference type="EMBL" id="MBC5852258.1"/>
    </source>
</evidence>
<keyword evidence="5" id="KW-1185">Reference proteome</keyword>
<dbReference type="EMBL" id="JACRUP010000011">
    <property type="protein sequence ID" value="MBC5852258.1"/>
    <property type="molecule type" value="Genomic_DNA"/>
</dbReference>
<reference evidence="4" key="1">
    <citation type="submission" date="2020-08" db="EMBL/GenBank/DDBJ databases">
        <title>Genome Sequencing and Pan-Genome Analysis of Migratory bird Vibrio Strains, Inner Mongolia.</title>
        <authorList>
            <person name="Zheng L."/>
        </authorList>
    </citation>
    <scope>NUCLEOTIDE SEQUENCE</scope>
    <source>
        <strain evidence="4">M13F</strain>
    </source>
</reference>
<dbReference type="GO" id="GO:0019290">
    <property type="term" value="P:siderophore biosynthetic process"/>
    <property type="evidence" value="ECO:0007669"/>
    <property type="project" value="InterPro"/>
</dbReference>
<name>A0A9X0UNR5_VIBME</name>
<feature type="domain" description="Aerobactin siderophore biosynthesis IucA/IucC N-terminal" evidence="2">
    <location>
        <begin position="148"/>
        <end position="383"/>
    </location>
</feature>
<dbReference type="Pfam" id="PF06276">
    <property type="entry name" value="FhuF"/>
    <property type="match status" value="1"/>
</dbReference>
<protein>
    <submittedName>
        <fullName evidence="4">N(2)-citryl-N(6)-acetyl-N(6)-hydroxylysine synthase</fullName>
    </submittedName>
</protein>
<comment type="similarity">
    <text evidence="1">Belongs to the IucA/IucC family.</text>
</comment>
<comment type="caution">
    <text evidence="4">The sequence shown here is derived from an EMBL/GenBank/DDBJ whole genome shotgun (WGS) entry which is preliminary data.</text>
</comment>
<gene>
    <name evidence="4" type="ORF">H8Q88_15220</name>
</gene>
<dbReference type="InterPro" id="IPR022770">
    <property type="entry name" value="IucA/IucC-like_C"/>
</dbReference>
<dbReference type="Pfam" id="PF04183">
    <property type="entry name" value="IucA_IucC"/>
    <property type="match status" value="1"/>
</dbReference>
<dbReference type="InterPro" id="IPR037455">
    <property type="entry name" value="LucA/IucC-like"/>
</dbReference>
<dbReference type="PANTHER" id="PTHR34384">
    <property type="entry name" value="L-2,3-DIAMINOPROPANOATE--CITRATE LIGASE"/>
    <property type="match status" value="1"/>
</dbReference>
<evidence type="ECO:0000256" key="1">
    <source>
        <dbReference type="ARBA" id="ARBA00007832"/>
    </source>
</evidence>
<evidence type="ECO:0000313" key="5">
    <source>
        <dbReference type="Proteomes" id="UP000615796"/>
    </source>
</evidence>